<reference evidence="11" key="1">
    <citation type="submission" date="2020-11" db="EMBL/GenBank/DDBJ databases">
        <authorList>
            <person name="Tran Van P."/>
        </authorList>
    </citation>
    <scope>NUCLEOTIDE SEQUENCE</scope>
</reference>
<comment type="subcellular location">
    <subcellularLocation>
        <location evidence="1">Cell membrane</location>
        <topology evidence="1">Lipid-anchor</topology>
        <topology evidence="1">GPI-anchor</topology>
    </subcellularLocation>
</comment>
<keyword evidence="4" id="KW-0336">GPI-anchor</keyword>
<evidence type="ECO:0008006" key="13">
    <source>
        <dbReference type="Google" id="ProtNLM"/>
    </source>
</evidence>
<dbReference type="AlphaFoldDB" id="A0A7R8XBX6"/>
<dbReference type="PANTHER" id="PTHR31428:SF6">
    <property type="entry name" value="REPULSIVE GUIDANCE MOLECULE B HOMOLOG DRAG-1"/>
    <property type="match status" value="1"/>
</dbReference>
<keyword evidence="12" id="KW-1185">Reference proteome</keyword>
<evidence type="ECO:0000256" key="7">
    <source>
        <dbReference type="ARBA" id="ARBA00023180"/>
    </source>
</evidence>
<evidence type="ECO:0000313" key="12">
    <source>
        <dbReference type="Proteomes" id="UP000677054"/>
    </source>
</evidence>
<keyword evidence="3" id="KW-1003">Cell membrane</keyword>
<comment type="similarity">
    <text evidence="2">Belongs to the repulsive guidance molecule (RGM) family.</text>
</comment>
<organism evidence="11">
    <name type="scientific">Darwinula stevensoni</name>
    <dbReference type="NCBI Taxonomy" id="69355"/>
    <lineage>
        <taxon>Eukaryota</taxon>
        <taxon>Metazoa</taxon>
        <taxon>Ecdysozoa</taxon>
        <taxon>Arthropoda</taxon>
        <taxon>Crustacea</taxon>
        <taxon>Oligostraca</taxon>
        <taxon>Ostracoda</taxon>
        <taxon>Podocopa</taxon>
        <taxon>Podocopida</taxon>
        <taxon>Darwinulocopina</taxon>
        <taxon>Darwinuloidea</taxon>
        <taxon>Darwinulidae</taxon>
        <taxon>Darwinula</taxon>
    </lineage>
</organism>
<keyword evidence="6" id="KW-0472">Membrane</keyword>
<dbReference type="GO" id="GO:0015026">
    <property type="term" value="F:coreceptor activity"/>
    <property type="evidence" value="ECO:0007669"/>
    <property type="project" value="TreeGrafter"/>
</dbReference>
<protein>
    <recommendedName>
        <fullName evidence="13">Repulsive guidance molecule A</fullName>
    </recommendedName>
</protein>
<evidence type="ECO:0000256" key="1">
    <source>
        <dbReference type="ARBA" id="ARBA00004609"/>
    </source>
</evidence>
<dbReference type="EMBL" id="LR900766">
    <property type="protein sequence ID" value="CAD7246824.1"/>
    <property type="molecule type" value="Genomic_DNA"/>
</dbReference>
<feature type="domain" description="Repulsive guidance molecule N-terminal" evidence="10">
    <location>
        <begin position="30"/>
        <end position="95"/>
    </location>
</feature>
<keyword evidence="8" id="KW-0449">Lipoprotein</keyword>
<evidence type="ECO:0000313" key="11">
    <source>
        <dbReference type="EMBL" id="CAD7246824.1"/>
    </source>
</evidence>
<dbReference type="InterPro" id="IPR040287">
    <property type="entry name" value="RGM"/>
</dbReference>
<evidence type="ECO:0000256" key="8">
    <source>
        <dbReference type="ARBA" id="ARBA00023288"/>
    </source>
</evidence>
<sequence>MIARLYDEDLSDVDLRRKTFSRVVSARGRCLVEQCSYEYTRSLGPHSPAPTPLYCRILHEYTECIRGTARSCRGDLQFHISSRAVASLNSRFNCAAVPGTDPPPVPRCTYDPVAGLRKMRRRGNGDKRHPTSKSTHALCALFGDPHLLTFQGEMQTCGIPSAWPLLDNQFLTVQVTSSPVCDGCSATAPTKVPTSVVVLVKKEENCTPQVTYEALAGASLPGEFVGGSTQLGMDGAVSLKVQDQGRHVEVLVRHAGTIVVIRRIGDWLSTSIRVPWEYTGDVDGLLLCSQGCPASQQIHGWSDSKSRVNLNLPQWRRGLAWEDVLDVCHREDLKGFFLDACAFDLLTTSDTSFATAARQAQTDYEQVHPGRELWNTTRLNPMDFPVTSGVMPPHGPGRPLFALLLVFLLPWLLSSRRL</sequence>
<dbReference type="InterPro" id="IPR009496">
    <property type="entry name" value="RGM_C"/>
</dbReference>
<keyword evidence="5" id="KW-0732">Signal</keyword>
<dbReference type="InterPro" id="IPR010536">
    <property type="entry name" value="RGM_N"/>
</dbReference>
<evidence type="ECO:0000259" key="9">
    <source>
        <dbReference type="Pfam" id="PF06534"/>
    </source>
</evidence>
<feature type="domain" description="Repulsive guidance molecule C-terminal" evidence="9">
    <location>
        <begin position="138"/>
        <end position="369"/>
    </location>
</feature>
<name>A0A7R8XBX6_9CRUS</name>
<keyword evidence="7" id="KW-0325">Glycoprotein</keyword>
<evidence type="ECO:0000256" key="6">
    <source>
        <dbReference type="ARBA" id="ARBA00023136"/>
    </source>
</evidence>
<dbReference type="Pfam" id="PF06534">
    <property type="entry name" value="RGM_C"/>
    <property type="match status" value="1"/>
</dbReference>
<evidence type="ECO:0000256" key="3">
    <source>
        <dbReference type="ARBA" id="ARBA00022475"/>
    </source>
</evidence>
<evidence type="ECO:0000256" key="4">
    <source>
        <dbReference type="ARBA" id="ARBA00022622"/>
    </source>
</evidence>
<dbReference type="OrthoDB" id="10013795at2759"/>
<dbReference type="GO" id="GO:0098552">
    <property type="term" value="C:side of membrane"/>
    <property type="evidence" value="ECO:0007669"/>
    <property type="project" value="UniProtKB-KW"/>
</dbReference>
<evidence type="ECO:0000256" key="2">
    <source>
        <dbReference type="ARBA" id="ARBA00005321"/>
    </source>
</evidence>
<gene>
    <name evidence="11" type="ORF">DSTB1V02_LOCUS6667</name>
</gene>
<accession>A0A7R8XBX6</accession>
<dbReference type="GO" id="GO:0030509">
    <property type="term" value="P:BMP signaling pathway"/>
    <property type="evidence" value="ECO:0007669"/>
    <property type="project" value="TreeGrafter"/>
</dbReference>
<proteinExistence type="inferred from homology"/>
<dbReference type="PANTHER" id="PTHR31428">
    <property type="entry name" value="RGM DOMAIN FAMILY MEMBER DRAG-1"/>
    <property type="match status" value="1"/>
</dbReference>
<evidence type="ECO:0000259" key="10">
    <source>
        <dbReference type="Pfam" id="PF06535"/>
    </source>
</evidence>
<dbReference type="Proteomes" id="UP000677054">
    <property type="component" value="Unassembled WGS sequence"/>
</dbReference>
<dbReference type="Gene3D" id="3.40.1000.10">
    <property type="entry name" value="Mog1/PsbP, alpha/beta/alpha sandwich"/>
    <property type="match status" value="1"/>
</dbReference>
<dbReference type="Pfam" id="PF06535">
    <property type="entry name" value="RGM_N"/>
    <property type="match status" value="1"/>
</dbReference>
<evidence type="ECO:0000256" key="5">
    <source>
        <dbReference type="ARBA" id="ARBA00022729"/>
    </source>
</evidence>
<dbReference type="EMBL" id="CAJPEV010001249">
    <property type="protein sequence ID" value="CAG0891625.1"/>
    <property type="molecule type" value="Genomic_DNA"/>
</dbReference>
<dbReference type="GO" id="GO:0005886">
    <property type="term" value="C:plasma membrane"/>
    <property type="evidence" value="ECO:0007669"/>
    <property type="project" value="UniProtKB-SubCell"/>
</dbReference>